<keyword evidence="3" id="KW-1185">Reference proteome</keyword>
<evidence type="ECO:0000313" key="3">
    <source>
        <dbReference type="Proteomes" id="UP001304300"/>
    </source>
</evidence>
<dbReference type="EMBL" id="CP136920">
    <property type="protein sequence ID" value="WOO43219.1"/>
    <property type="molecule type" value="Genomic_DNA"/>
</dbReference>
<feature type="domain" description="Pyridoxamine 5'-phosphate oxidase N-terminal" evidence="1">
    <location>
        <begin position="8"/>
        <end position="134"/>
    </location>
</feature>
<dbReference type="AlphaFoldDB" id="A0AAQ3LJA3"/>
<organism evidence="2 3">
    <name type="scientific">Rubellicoccus peritrichatus</name>
    <dbReference type="NCBI Taxonomy" id="3080537"/>
    <lineage>
        <taxon>Bacteria</taxon>
        <taxon>Pseudomonadati</taxon>
        <taxon>Verrucomicrobiota</taxon>
        <taxon>Opitutia</taxon>
        <taxon>Puniceicoccales</taxon>
        <taxon>Cerasicoccaceae</taxon>
        <taxon>Rubellicoccus</taxon>
    </lineage>
</organism>
<dbReference type="Gene3D" id="2.30.110.10">
    <property type="entry name" value="Electron Transport, Fmn-binding Protein, Chain A"/>
    <property type="match status" value="1"/>
</dbReference>
<dbReference type="KEGG" id="puo:RZN69_08970"/>
<dbReference type="InterPro" id="IPR011576">
    <property type="entry name" value="Pyridox_Oxase_N"/>
</dbReference>
<dbReference type="Proteomes" id="UP001304300">
    <property type="component" value="Chromosome"/>
</dbReference>
<protein>
    <submittedName>
        <fullName evidence="2">Pyridoxamine 5'-phosphate oxidase family protein</fullName>
        <ecNumber evidence="2">1.-.-.-</ecNumber>
        <ecNumber evidence="2">1.4.3.5</ecNumber>
    </submittedName>
</protein>
<gene>
    <name evidence="2" type="ORF">RZN69_08970</name>
</gene>
<keyword evidence="2" id="KW-0560">Oxidoreductase</keyword>
<accession>A0AAQ3LJA3</accession>
<evidence type="ECO:0000313" key="2">
    <source>
        <dbReference type="EMBL" id="WOO43219.1"/>
    </source>
</evidence>
<reference evidence="2 3" key="1">
    <citation type="submission" date="2023-10" db="EMBL/GenBank/DDBJ databases">
        <title>Rubellicoccus peritrichatus gen. nov., sp. nov., isolated from an algae of coral reef tank.</title>
        <authorList>
            <person name="Luo J."/>
        </authorList>
    </citation>
    <scope>NUCLEOTIDE SEQUENCE [LARGE SCALE GENOMIC DNA]</scope>
    <source>
        <strain evidence="2 3">CR14</strain>
    </source>
</reference>
<dbReference type="GO" id="GO:0004733">
    <property type="term" value="F:pyridoxamine phosphate oxidase activity"/>
    <property type="evidence" value="ECO:0007669"/>
    <property type="project" value="UniProtKB-EC"/>
</dbReference>
<dbReference type="EC" id="1.4.3.5" evidence="2"/>
<dbReference type="Pfam" id="PF01243">
    <property type="entry name" value="PNPOx_N"/>
    <property type="match status" value="1"/>
</dbReference>
<dbReference type="PANTHER" id="PTHR39336:SF1">
    <property type="entry name" value="PYRIDOXAMINE PHOSPHATE OXIDASE FAMILY PROTEIN (AFU_ORTHOLOGUE AFUA_6G11440)"/>
    <property type="match status" value="1"/>
</dbReference>
<dbReference type="SUPFAM" id="SSF50475">
    <property type="entry name" value="FMN-binding split barrel"/>
    <property type="match status" value="1"/>
</dbReference>
<dbReference type="RefSeq" id="WP_317835761.1">
    <property type="nucleotide sequence ID" value="NZ_CP136920.1"/>
</dbReference>
<sequence>MGKVYDSIDDRIRNWILQQKMFFVATAPKATNGFVNCSPKGSDTLRVLDSHTLAYLDYLGSGIETVAHLKENGRIVIMMCAFEGSPKIFRFHGKGYVYEKESAEYASLSHHFIDSDGVGTRSIIKIEINRISDSCGWGVPLYQYQSDRNMMEKIFDEWGEEKVISFRDKMNRENIDGLAGYEG</sequence>
<evidence type="ECO:0000259" key="1">
    <source>
        <dbReference type="Pfam" id="PF01243"/>
    </source>
</evidence>
<dbReference type="PANTHER" id="PTHR39336">
    <property type="entry name" value="PYRIDOXAMINE PHOSPHATE OXIDASE FAMILY PROTEIN (AFU_ORTHOLOGUE AFUA_6G11440)"/>
    <property type="match status" value="1"/>
</dbReference>
<dbReference type="InterPro" id="IPR012349">
    <property type="entry name" value="Split_barrel_FMN-bd"/>
</dbReference>
<name>A0AAQ3LJA3_9BACT</name>
<proteinExistence type="predicted"/>
<dbReference type="EC" id="1.-.-.-" evidence="2"/>